<dbReference type="PROSITE" id="PS51406">
    <property type="entry name" value="FIBRINOGEN_C_2"/>
    <property type="match status" value="1"/>
</dbReference>
<dbReference type="InterPro" id="IPR050373">
    <property type="entry name" value="Fibrinogen_C-term_domain"/>
</dbReference>
<evidence type="ECO:0000256" key="1">
    <source>
        <dbReference type="ARBA" id="ARBA00023157"/>
    </source>
</evidence>
<dbReference type="SMART" id="SM00186">
    <property type="entry name" value="FBG"/>
    <property type="match status" value="1"/>
</dbReference>
<dbReference type="PROSITE" id="PS00514">
    <property type="entry name" value="FIBRINOGEN_C_1"/>
    <property type="match status" value="1"/>
</dbReference>
<evidence type="ECO:0000256" key="2">
    <source>
        <dbReference type="SAM" id="Coils"/>
    </source>
</evidence>
<keyword evidence="2" id="KW-0175">Coiled coil</keyword>
<keyword evidence="1" id="KW-1015">Disulfide bond</keyword>
<dbReference type="SUPFAM" id="SSF58113">
    <property type="entry name" value="Apolipoprotein A-I"/>
    <property type="match status" value="2"/>
</dbReference>
<dbReference type="AlphaFoldDB" id="A0AAV4H766"/>
<feature type="coiled-coil region" evidence="2">
    <location>
        <begin position="242"/>
        <end position="277"/>
    </location>
</feature>
<evidence type="ECO:0000256" key="3">
    <source>
        <dbReference type="SAM" id="MobiDB-lite"/>
    </source>
</evidence>
<dbReference type="Gene3D" id="3.90.215.10">
    <property type="entry name" value="Gamma Fibrinogen, chain A, domain 1"/>
    <property type="match status" value="1"/>
</dbReference>
<keyword evidence="6" id="KW-1185">Reference proteome</keyword>
<dbReference type="GO" id="GO:0005615">
    <property type="term" value="C:extracellular space"/>
    <property type="evidence" value="ECO:0007669"/>
    <property type="project" value="TreeGrafter"/>
</dbReference>
<dbReference type="Proteomes" id="UP000762676">
    <property type="component" value="Unassembled WGS sequence"/>
</dbReference>
<dbReference type="InterPro" id="IPR020837">
    <property type="entry name" value="Fibrinogen_CS"/>
</dbReference>
<dbReference type="CDD" id="cd00087">
    <property type="entry name" value="FReD"/>
    <property type="match status" value="1"/>
</dbReference>
<accession>A0AAV4H766</accession>
<gene>
    <name evidence="5" type="ORF">ElyMa_000910200</name>
</gene>
<reference evidence="5 6" key="1">
    <citation type="journal article" date="2021" name="Elife">
        <title>Chloroplast acquisition without the gene transfer in kleptoplastic sea slugs, Plakobranchus ocellatus.</title>
        <authorList>
            <person name="Maeda T."/>
            <person name="Takahashi S."/>
            <person name="Yoshida T."/>
            <person name="Shimamura S."/>
            <person name="Takaki Y."/>
            <person name="Nagai Y."/>
            <person name="Toyoda A."/>
            <person name="Suzuki Y."/>
            <person name="Arimoto A."/>
            <person name="Ishii H."/>
            <person name="Satoh N."/>
            <person name="Nishiyama T."/>
            <person name="Hasebe M."/>
            <person name="Maruyama T."/>
            <person name="Minagawa J."/>
            <person name="Obokata J."/>
            <person name="Shigenobu S."/>
        </authorList>
    </citation>
    <scope>NUCLEOTIDE SEQUENCE [LARGE SCALE GENOMIC DNA]</scope>
</reference>
<comment type="caution">
    <text evidence="5">The sequence shown here is derived from an EMBL/GenBank/DDBJ whole genome shotgun (WGS) entry which is preliminary data.</text>
</comment>
<dbReference type="Gene3D" id="1.20.5.1230">
    <property type="entry name" value="Apolipoprotein A-I"/>
    <property type="match status" value="2"/>
</dbReference>
<sequence length="1081" mass="118675">MKSFEPALGGDYCGKIICTHPGGGFENVALLDVSEIGVEYYSEEKGRGVELYYVYKDGDGWVSEVNNLETEEQQYLGDFEFSQNDDELSVRAMVKNPLYCRNHARYSCYMGYSDGGSNVYVDTRSLDADKPVVDVGLPPIGGGAGSVDDEEPSVQMAVISIMTTMADEVEKLHQIVDASADILTKEMDSVRDQIQNDGDGFVVELNTGLGEINTNVEQLKAEIGNEVTSAYNAISIDVGLSTQTLEEKLQTLEADLATELENQRLGLDQRITDLNDSVSSHLKQSESIIGEDIDGLKQSVQNGLSALSLDVESSAATTSVLFTTASSDLQQKLSDTESEAKRALESVGSLAGLDIEFLEKSFTDKIGDLRKELNSSLSATKEKLDKNSETYTNEFDQETSTLQDKTSTASGNLKTSVDDISKQLVAELNTKKTKVTERLQTVDASISTQTLELSTQIANQENDLQKEMNASSTRASNALAGARDSISETSTTLRTTLISTIGGVSDRLGTENENLKSKISQTTSFADEALAGLSLEVSATLTSLEDKISNKINAVQSEFTKDIDTLEQEQVVSSGLQMDKTKDELTNVETKLMEDIEALNNNVNDTITTLSTDAGNALASMDTDMEISINNVGRQVDSINEDITQAINALAQNSQDNLRNAFSSLETSVGALNTATSQVIERVAQSTSDVLGDFGLALNVSFAGLQEDSQAKFNEMQQNMATSLASLKKQSEDIGTHVQSLGGEISTEQTKITALLTKFGELTNQVSGITNQVNQFQTGLVTYKDKASDLFTSTNTELTVKGQATLGLMSGVANKIGQLKTMIESAQSTFHSNVVELGNRVENVGKRVGVFVNSNIDDILGHMDNQTRRITSYLQPKQCSRNMNYASVSNTQYVVISPNDESNIEFDILCDTATDGGGWIVIQRRTQNDIVFYRNWQFYKEGFGNMDTDFYMGNDRIHELTKNRNYELRITMEKDEHEYYASYSTFYIDGEDAKYKLHVGGYSGTAGDAMAYHNGSPFSTMDRDNDRVRRLNCAMHQEGAWWYKECRHSNLNGVWDRTMDWSQPPIRGVVASTEMKIRLKA</sequence>
<proteinExistence type="predicted"/>
<dbReference type="EMBL" id="BMAT01001859">
    <property type="protein sequence ID" value="GFR94103.1"/>
    <property type="molecule type" value="Genomic_DNA"/>
</dbReference>
<dbReference type="InterPro" id="IPR002181">
    <property type="entry name" value="Fibrinogen_a/b/g_C_dom"/>
</dbReference>
<dbReference type="Pfam" id="PF00147">
    <property type="entry name" value="Fibrinogen_C"/>
    <property type="match status" value="1"/>
</dbReference>
<dbReference type="SUPFAM" id="SSF56496">
    <property type="entry name" value="Fibrinogen C-terminal domain-like"/>
    <property type="match status" value="1"/>
</dbReference>
<evidence type="ECO:0000259" key="4">
    <source>
        <dbReference type="PROSITE" id="PS51406"/>
    </source>
</evidence>
<dbReference type="Gene3D" id="1.20.120.20">
    <property type="entry name" value="Apolipoprotein"/>
    <property type="match status" value="1"/>
</dbReference>
<dbReference type="InterPro" id="IPR014716">
    <property type="entry name" value="Fibrinogen_a/b/g_C_1"/>
</dbReference>
<dbReference type="InterPro" id="IPR036056">
    <property type="entry name" value="Fibrinogen-like_C"/>
</dbReference>
<name>A0AAV4H766_9GAST</name>
<evidence type="ECO:0000313" key="5">
    <source>
        <dbReference type="EMBL" id="GFR94103.1"/>
    </source>
</evidence>
<feature type="domain" description="Fibrinogen C-terminal" evidence="4">
    <location>
        <begin position="870"/>
        <end position="1081"/>
    </location>
</feature>
<protein>
    <submittedName>
        <fullName evidence="5">Angiopoietin-related protein 1</fullName>
    </submittedName>
</protein>
<dbReference type="PANTHER" id="PTHR19143">
    <property type="entry name" value="FIBRINOGEN/TENASCIN/ANGIOPOEITIN"/>
    <property type="match status" value="1"/>
</dbReference>
<organism evidence="5 6">
    <name type="scientific">Elysia marginata</name>
    <dbReference type="NCBI Taxonomy" id="1093978"/>
    <lineage>
        <taxon>Eukaryota</taxon>
        <taxon>Metazoa</taxon>
        <taxon>Spiralia</taxon>
        <taxon>Lophotrochozoa</taxon>
        <taxon>Mollusca</taxon>
        <taxon>Gastropoda</taxon>
        <taxon>Heterobranchia</taxon>
        <taxon>Euthyneura</taxon>
        <taxon>Panpulmonata</taxon>
        <taxon>Sacoglossa</taxon>
        <taxon>Placobranchoidea</taxon>
        <taxon>Plakobranchidae</taxon>
        <taxon>Elysia</taxon>
    </lineage>
</organism>
<feature type="region of interest" description="Disordered" evidence="3">
    <location>
        <begin position="394"/>
        <end position="413"/>
    </location>
</feature>
<evidence type="ECO:0000313" key="6">
    <source>
        <dbReference type="Proteomes" id="UP000762676"/>
    </source>
</evidence>